<organism evidence="3 4">
    <name type="scientific">Bradyrhizobium macuxiense</name>
    <dbReference type="NCBI Taxonomy" id="1755647"/>
    <lineage>
        <taxon>Bacteria</taxon>
        <taxon>Pseudomonadati</taxon>
        <taxon>Pseudomonadota</taxon>
        <taxon>Alphaproteobacteria</taxon>
        <taxon>Hyphomicrobiales</taxon>
        <taxon>Nitrobacteraceae</taxon>
        <taxon>Bradyrhizobium</taxon>
    </lineage>
</organism>
<dbReference type="InterPro" id="IPR040079">
    <property type="entry name" value="Glutathione_S-Trfase"/>
</dbReference>
<dbReference type="PROSITE" id="PS50404">
    <property type="entry name" value="GST_NTER"/>
    <property type="match status" value="1"/>
</dbReference>
<dbReference type="SUPFAM" id="SSF52833">
    <property type="entry name" value="Thioredoxin-like"/>
    <property type="match status" value="1"/>
</dbReference>
<proteinExistence type="predicted"/>
<evidence type="ECO:0008006" key="5">
    <source>
        <dbReference type="Google" id="ProtNLM"/>
    </source>
</evidence>
<comment type="caution">
    <text evidence="3">The sequence shown here is derived from an EMBL/GenBank/DDBJ whole genome shotgun (WGS) entry which is preliminary data.</text>
</comment>
<dbReference type="CDD" id="cd03188">
    <property type="entry name" value="GST_C_Beta"/>
    <property type="match status" value="1"/>
</dbReference>
<dbReference type="InterPro" id="IPR036282">
    <property type="entry name" value="Glutathione-S-Trfase_C_sf"/>
</dbReference>
<dbReference type="AlphaFoldDB" id="A0A109JII8"/>
<dbReference type="SUPFAM" id="SSF47616">
    <property type="entry name" value="GST C-terminal domain-like"/>
    <property type="match status" value="1"/>
</dbReference>
<dbReference type="PROSITE" id="PS50405">
    <property type="entry name" value="GST_CTER"/>
    <property type="match status" value="1"/>
</dbReference>
<name>A0A109JII8_9BRAD</name>
<dbReference type="InterPro" id="IPR010987">
    <property type="entry name" value="Glutathione-S-Trfase_C-like"/>
</dbReference>
<dbReference type="InterPro" id="IPR004045">
    <property type="entry name" value="Glutathione_S-Trfase_N"/>
</dbReference>
<evidence type="ECO:0000259" key="2">
    <source>
        <dbReference type="PROSITE" id="PS50405"/>
    </source>
</evidence>
<dbReference type="SFLD" id="SFLDG01150">
    <property type="entry name" value="Main.1:_Beta-like"/>
    <property type="match status" value="1"/>
</dbReference>
<sequence length="204" mass="22464">MKLYFAPGTISLMPHVALLESGLSFVAVRVDEASKTMADGEDYRAINPLGYIPALVLDDDCVLLEAAAIVQYIADRAPAASLAPPNGTIARARLQAWLNFLSSELHKEGLGPLFYTPLDERAKDVFRERLRARFAFVDQHLSTRQYLLGEDYSIADIGLYAMTGWTPRVGFDASAYPNLVAHHARIAARDAVREVHRIEGPVPA</sequence>
<dbReference type="Pfam" id="PF13409">
    <property type="entry name" value="GST_N_2"/>
    <property type="match status" value="1"/>
</dbReference>
<accession>A0A109JII8</accession>
<dbReference type="Gene3D" id="3.40.30.10">
    <property type="entry name" value="Glutaredoxin"/>
    <property type="match status" value="1"/>
</dbReference>
<gene>
    <name evidence="3" type="ORF">AS156_15940</name>
</gene>
<dbReference type="Gene3D" id="1.20.1050.10">
    <property type="match status" value="1"/>
</dbReference>
<dbReference type="PANTHER" id="PTHR44051">
    <property type="entry name" value="GLUTATHIONE S-TRANSFERASE-RELATED"/>
    <property type="match status" value="1"/>
</dbReference>
<dbReference type="Pfam" id="PF00043">
    <property type="entry name" value="GST_C"/>
    <property type="match status" value="1"/>
</dbReference>
<feature type="domain" description="GST N-terminal" evidence="1">
    <location>
        <begin position="1"/>
        <end position="81"/>
    </location>
</feature>
<dbReference type="RefSeq" id="WP_066512468.1">
    <property type="nucleotide sequence ID" value="NZ_LNCU01000099.1"/>
</dbReference>
<dbReference type="EMBL" id="LNCU01000099">
    <property type="protein sequence ID" value="KWV49658.1"/>
    <property type="molecule type" value="Genomic_DNA"/>
</dbReference>
<dbReference type="SFLD" id="SFLDG00358">
    <property type="entry name" value="Main_(cytGST)"/>
    <property type="match status" value="1"/>
</dbReference>
<dbReference type="SFLD" id="SFLDS00019">
    <property type="entry name" value="Glutathione_Transferase_(cytos"/>
    <property type="match status" value="1"/>
</dbReference>
<dbReference type="PANTHER" id="PTHR44051:SF8">
    <property type="entry name" value="GLUTATHIONE S-TRANSFERASE GSTA"/>
    <property type="match status" value="1"/>
</dbReference>
<dbReference type="Proteomes" id="UP000057737">
    <property type="component" value="Unassembled WGS sequence"/>
</dbReference>
<evidence type="ECO:0000313" key="3">
    <source>
        <dbReference type="EMBL" id="KWV49658.1"/>
    </source>
</evidence>
<dbReference type="InterPro" id="IPR036249">
    <property type="entry name" value="Thioredoxin-like_sf"/>
</dbReference>
<evidence type="ECO:0000313" key="4">
    <source>
        <dbReference type="Proteomes" id="UP000057737"/>
    </source>
</evidence>
<dbReference type="InterPro" id="IPR004046">
    <property type="entry name" value="GST_C"/>
</dbReference>
<dbReference type="OrthoDB" id="7583243at2"/>
<evidence type="ECO:0000259" key="1">
    <source>
        <dbReference type="PROSITE" id="PS50404"/>
    </source>
</evidence>
<protein>
    <recommendedName>
        <fullName evidence="5">Glutathione S-transferase</fullName>
    </recommendedName>
</protein>
<reference evidence="3 4" key="1">
    <citation type="submission" date="2015-11" db="EMBL/GenBank/DDBJ databases">
        <title>Draft Genome Sequence of the Strain BR 10303 (Bradyrhizobium sp.) isolated from nodules of Centrolobium paraense.</title>
        <authorList>
            <person name="Zelli J.E."/>
            <person name="Simoes-Araujo J.L."/>
            <person name="Barauna A.C."/>
            <person name="Silva K."/>
        </authorList>
    </citation>
    <scope>NUCLEOTIDE SEQUENCE [LARGE SCALE GENOMIC DNA]</scope>
    <source>
        <strain evidence="3 4">BR 10303</strain>
    </source>
</reference>
<keyword evidence="4" id="KW-1185">Reference proteome</keyword>
<feature type="domain" description="GST C-terminal" evidence="2">
    <location>
        <begin position="87"/>
        <end position="204"/>
    </location>
</feature>
<dbReference type="CDD" id="cd03057">
    <property type="entry name" value="GST_N_Beta"/>
    <property type="match status" value="1"/>
</dbReference>